<feature type="transmembrane region" description="Helical" evidence="1">
    <location>
        <begin position="12"/>
        <end position="35"/>
    </location>
</feature>
<dbReference type="Proteomes" id="UP000321749">
    <property type="component" value="Unassembled WGS sequence"/>
</dbReference>
<keyword evidence="3" id="KW-1185">Reference proteome</keyword>
<sequence length="188" mass="21002">MWEDLWAEHGGTWIASVLTLAGVIAGVFSTFWIAGRQRKADGLQRQKDAAAAREDSSRRQAREVLTSLEKAVDAVLADTAERRNLGFIRHDPLLIHAARAAHLIPDELVRGLTVDAIDFARAYPNLTRRFTSEGSQVAVYYRQRDAIRVGVRVLRAHARGDEPDVPDQARVGELRKELVALREAQVDE</sequence>
<reference evidence="2 3" key="1">
    <citation type="submission" date="2019-07" db="EMBL/GenBank/DDBJ databases">
        <title>Whole genome shotgun sequence of Agrococcus baldri NBRC 103055.</title>
        <authorList>
            <person name="Hosoyama A."/>
            <person name="Uohara A."/>
            <person name="Ohji S."/>
            <person name="Ichikawa N."/>
        </authorList>
    </citation>
    <scope>NUCLEOTIDE SEQUENCE [LARGE SCALE GENOMIC DNA]</scope>
    <source>
        <strain evidence="2 3">NBRC 103055</strain>
    </source>
</reference>
<evidence type="ECO:0000313" key="2">
    <source>
        <dbReference type="EMBL" id="GEK79693.1"/>
    </source>
</evidence>
<comment type="caution">
    <text evidence="2">The sequence shown here is derived from an EMBL/GenBank/DDBJ whole genome shotgun (WGS) entry which is preliminary data.</text>
</comment>
<dbReference type="AlphaFoldDB" id="A0AA87URG0"/>
<accession>A0AA87URG0</accession>
<proteinExistence type="predicted"/>
<organism evidence="2 3">
    <name type="scientific">Agrococcus baldri</name>
    <dbReference type="NCBI Taxonomy" id="153730"/>
    <lineage>
        <taxon>Bacteria</taxon>
        <taxon>Bacillati</taxon>
        <taxon>Actinomycetota</taxon>
        <taxon>Actinomycetes</taxon>
        <taxon>Micrococcales</taxon>
        <taxon>Microbacteriaceae</taxon>
        <taxon>Agrococcus</taxon>
    </lineage>
</organism>
<keyword evidence="1" id="KW-0812">Transmembrane</keyword>
<dbReference type="EMBL" id="BJUU01000004">
    <property type="protein sequence ID" value="GEK79693.1"/>
    <property type="molecule type" value="Genomic_DNA"/>
</dbReference>
<dbReference type="RefSeq" id="WP_146793311.1">
    <property type="nucleotide sequence ID" value="NZ_BJUU01000004.1"/>
</dbReference>
<keyword evidence="1" id="KW-1133">Transmembrane helix</keyword>
<keyword evidence="1" id="KW-0472">Membrane</keyword>
<protein>
    <submittedName>
        <fullName evidence="2">Uncharacterized protein</fullName>
    </submittedName>
</protein>
<evidence type="ECO:0000313" key="3">
    <source>
        <dbReference type="Proteomes" id="UP000321749"/>
    </source>
</evidence>
<gene>
    <name evidence="2" type="ORF">ABA31_10440</name>
</gene>
<evidence type="ECO:0000256" key="1">
    <source>
        <dbReference type="SAM" id="Phobius"/>
    </source>
</evidence>
<name>A0AA87URG0_9MICO</name>